<dbReference type="PANTHER" id="PTHR30349:SF64">
    <property type="entry name" value="PROPHAGE INTEGRASE INTD-RELATED"/>
    <property type="match status" value="1"/>
</dbReference>
<dbReference type="InterPro" id="IPR050090">
    <property type="entry name" value="Tyrosine_recombinase_XerCD"/>
</dbReference>
<dbReference type="InParanoid" id="A0A2S8SS50"/>
<evidence type="ECO:0000256" key="1">
    <source>
        <dbReference type="ARBA" id="ARBA00008857"/>
    </source>
</evidence>
<dbReference type="InterPro" id="IPR004107">
    <property type="entry name" value="Integrase_SAM-like_N"/>
</dbReference>
<dbReference type="PANTHER" id="PTHR30349">
    <property type="entry name" value="PHAGE INTEGRASE-RELATED"/>
    <property type="match status" value="1"/>
</dbReference>
<dbReference type="InterPro" id="IPR044068">
    <property type="entry name" value="CB"/>
</dbReference>
<evidence type="ECO:0000256" key="4">
    <source>
        <dbReference type="ARBA" id="ARBA00023172"/>
    </source>
</evidence>
<dbReference type="NCBIfam" id="TIGR02249">
    <property type="entry name" value="integrase_gron"/>
    <property type="match status" value="1"/>
</dbReference>
<evidence type="ECO:0000313" key="8">
    <source>
        <dbReference type="EMBL" id="PQV63642.1"/>
    </source>
</evidence>
<organism evidence="8 9">
    <name type="scientific">Abditibacterium utsteinense</name>
    <dbReference type="NCBI Taxonomy" id="1960156"/>
    <lineage>
        <taxon>Bacteria</taxon>
        <taxon>Pseudomonadati</taxon>
        <taxon>Abditibacteriota</taxon>
        <taxon>Abditibacteriia</taxon>
        <taxon>Abditibacteriales</taxon>
        <taxon>Abditibacteriaceae</taxon>
        <taxon>Abditibacterium</taxon>
    </lineage>
</organism>
<dbReference type="Pfam" id="PF13495">
    <property type="entry name" value="Phage_int_SAM_4"/>
    <property type="match status" value="1"/>
</dbReference>
<evidence type="ECO:0000313" key="9">
    <source>
        <dbReference type="Proteomes" id="UP000237684"/>
    </source>
</evidence>
<dbReference type="PROSITE" id="PS51900">
    <property type="entry name" value="CB"/>
    <property type="match status" value="1"/>
</dbReference>
<sequence>MALYRTDGHRPMQHNAKSIAEFIEACRAFMRVRRLSLQTEKSYLYYIRRFLDFHKRKPEDMGETEVEAFLTHLATAGNVAKATQNLAFSALIFLYREILGIELKHVSALRSVRPKRVPDVLSKTEVQRLLAQLCGTNHLIASLLYGAGLRLFEGQRLRVKDVDFENAMLVIRAGKGDQDRRAILPQSLYRPLFDHFSELENQWNISQREKPLPVFLPDALAQKYPQAPFEWNWQFVFPTSKASIDPLDGLEKRHHFLEDTFQRAIKRAATKAGLSKRVSPHVLRHSFATHLLEAGYDIRTVQDLLGHKDIRTTQVYLHVMNKPGLGIKSPLDP</sequence>
<evidence type="ECO:0000259" key="7">
    <source>
        <dbReference type="PROSITE" id="PS51900"/>
    </source>
</evidence>
<proteinExistence type="inferred from homology"/>
<accession>A0A2S8SS50</accession>
<dbReference type="InterPro" id="IPR010998">
    <property type="entry name" value="Integrase_recombinase_N"/>
</dbReference>
<dbReference type="InterPro" id="IPR011010">
    <property type="entry name" value="DNA_brk_join_enz"/>
</dbReference>
<dbReference type="Pfam" id="PF00589">
    <property type="entry name" value="Phage_integrase"/>
    <property type="match status" value="1"/>
</dbReference>
<reference evidence="8 9" key="1">
    <citation type="journal article" date="2018" name="Syst. Appl. Microbiol.">
        <title>Abditibacterium utsteinense sp. nov., the first cultivated member of candidate phylum FBP, isolated from ice-free Antarctic soil samples.</title>
        <authorList>
            <person name="Tahon G."/>
            <person name="Tytgat B."/>
            <person name="Lebbe L."/>
            <person name="Carlier A."/>
            <person name="Willems A."/>
        </authorList>
    </citation>
    <scope>NUCLEOTIDE SEQUENCE [LARGE SCALE GENOMIC DNA]</scope>
    <source>
        <strain evidence="8 9">LMG 29911</strain>
    </source>
</reference>
<dbReference type="GO" id="GO:0003677">
    <property type="term" value="F:DNA binding"/>
    <property type="evidence" value="ECO:0007669"/>
    <property type="project" value="UniProtKB-UniRule"/>
</dbReference>
<name>A0A2S8SS50_9BACT</name>
<dbReference type="GO" id="GO:0015074">
    <property type="term" value="P:DNA integration"/>
    <property type="evidence" value="ECO:0007669"/>
    <property type="project" value="UniProtKB-KW"/>
</dbReference>
<keyword evidence="9" id="KW-1185">Reference proteome</keyword>
<dbReference type="EMBL" id="NIGF01000010">
    <property type="protein sequence ID" value="PQV63642.1"/>
    <property type="molecule type" value="Genomic_DNA"/>
</dbReference>
<evidence type="ECO:0000256" key="3">
    <source>
        <dbReference type="ARBA" id="ARBA00023125"/>
    </source>
</evidence>
<dbReference type="Proteomes" id="UP000237684">
    <property type="component" value="Unassembled WGS sequence"/>
</dbReference>
<dbReference type="PROSITE" id="PS51898">
    <property type="entry name" value="TYR_RECOMBINASE"/>
    <property type="match status" value="1"/>
</dbReference>
<comment type="similarity">
    <text evidence="1">Belongs to the 'phage' integrase family.</text>
</comment>
<feature type="domain" description="Core-binding (CB)" evidence="7">
    <location>
        <begin position="17"/>
        <end position="99"/>
    </location>
</feature>
<keyword evidence="4" id="KW-0233">DNA recombination</keyword>
<dbReference type="SUPFAM" id="SSF56349">
    <property type="entry name" value="DNA breaking-rejoining enzymes"/>
    <property type="match status" value="1"/>
</dbReference>
<comment type="caution">
    <text evidence="8">The sequence shown here is derived from an EMBL/GenBank/DDBJ whole genome shotgun (WGS) entry which is preliminary data.</text>
</comment>
<dbReference type="Gene3D" id="1.10.150.130">
    <property type="match status" value="1"/>
</dbReference>
<dbReference type="Gene3D" id="1.10.443.10">
    <property type="entry name" value="Intergrase catalytic core"/>
    <property type="match status" value="1"/>
</dbReference>
<protein>
    <submittedName>
        <fullName evidence="8">Integron integrase</fullName>
    </submittedName>
</protein>
<evidence type="ECO:0000259" key="6">
    <source>
        <dbReference type="PROSITE" id="PS51898"/>
    </source>
</evidence>
<gene>
    <name evidence="8" type="ORF">B1R32_110108</name>
</gene>
<keyword evidence="3 5" id="KW-0238">DNA-binding</keyword>
<evidence type="ECO:0000256" key="2">
    <source>
        <dbReference type="ARBA" id="ARBA00022908"/>
    </source>
</evidence>
<feature type="domain" description="Tyr recombinase" evidence="6">
    <location>
        <begin position="116"/>
        <end position="332"/>
    </location>
</feature>
<dbReference type="GO" id="GO:0006310">
    <property type="term" value="P:DNA recombination"/>
    <property type="evidence" value="ECO:0007669"/>
    <property type="project" value="UniProtKB-KW"/>
</dbReference>
<dbReference type="AlphaFoldDB" id="A0A2S8SS50"/>
<dbReference type="InterPro" id="IPR013762">
    <property type="entry name" value="Integrase-like_cat_sf"/>
</dbReference>
<keyword evidence="2" id="KW-0229">DNA integration</keyword>
<dbReference type="RefSeq" id="WP_202973508.1">
    <property type="nucleotide sequence ID" value="NZ_NIGF01000010.1"/>
</dbReference>
<dbReference type="InterPro" id="IPR002104">
    <property type="entry name" value="Integrase_catalytic"/>
</dbReference>
<dbReference type="InterPro" id="IPR011946">
    <property type="entry name" value="Integrase_integron-type"/>
</dbReference>
<evidence type="ECO:0000256" key="5">
    <source>
        <dbReference type="PROSITE-ProRule" id="PRU01248"/>
    </source>
</evidence>